<dbReference type="InterPro" id="IPR002156">
    <property type="entry name" value="RNaseH_domain"/>
</dbReference>
<evidence type="ECO:0000313" key="2">
    <source>
        <dbReference type="EMBL" id="MBA0876627.1"/>
    </source>
</evidence>
<keyword evidence="3" id="KW-1185">Reference proteome</keyword>
<protein>
    <recommendedName>
        <fullName evidence="1">RNase H type-1 domain-containing protein</fullName>
    </recommendedName>
</protein>
<evidence type="ECO:0000313" key="3">
    <source>
        <dbReference type="Proteomes" id="UP000593576"/>
    </source>
</evidence>
<evidence type="ECO:0000259" key="1">
    <source>
        <dbReference type="Pfam" id="PF13456"/>
    </source>
</evidence>
<dbReference type="AlphaFoldDB" id="A0A7J9N0J8"/>
<gene>
    <name evidence="2" type="ORF">Goshw_014335</name>
</gene>
<reference evidence="2 3" key="1">
    <citation type="journal article" date="2019" name="Genome Biol. Evol.">
        <title>Insights into the evolution of the New World diploid cottons (Gossypium, subgenus Houzingenia) based on genome sequencing.</title>
        <authorList>
            <person name="Grover C.E."/>
            <person name="Arick M.A. 2nd"/>
            <person name="Thrash A."/>
            <person name="Conover J.L."/>
            <person name="Sanders W.S."/>
            <person name="Peterson D.G."/>
            <person name="Frelichowski J.E."/>
            <person name="Scheffler J.A."/>
            <person name="Scheffler B.E."/>
            <person name="Wendel J.F."/>
        </authorList>
    </citation>
    <scope>NUCLEOTIDE SEQUENCE [LARGE SCALE GENOMIC DNA]</scope>
    <source>
        <strain evidence="2">1</strain>
        <tissue evidence="2">Leaf</tissue>
    </source>
</reference>
<dbReference type="GO" id="GO:0004523">
    <property type="term" value="F:RNA-DNA hybrid ribonuclease activity"/>
    <property type="evidence" value="ECO:0007669"/>
    <property type="project" value="InterPro"/>
</dbReference>
<comment type="caution">
    <text evidence="2">The sequence shown here is derived from an EMBL/GenBank/DDBJ whole genome shotgun (WGS) entry which is preliminary data.</text>
</comment>
<dbReference type="EMBL" id="JABFAF010265485">
    <property type="protein sequence ID" value="MBA0876627.1"/>
    <property type="molecule type" value="Genomic_DNA"/>
</dbReference>
<sequence length="304" mass="34081">MTATAGVIIRNHEGFVMGACTYPLGRTGDLTTAEANVYLQAAIFGEEMGFRDLVVEGDALIVIKKLKSDSVDRSHIPLQLEDSTWLTHHIGLKNYQRRLNLSSSTTKEDFRIGRNRSFLSESKDATQKRLSSPPSDDLRFRRNLVERFNEIFYSDEKAQPVNSTTTTIDAKKRKCDFLQCWRFGKKTLFVFEGDIVIVLRTITLEDVALQLKLSIDSGYTITDSSITRAPLTMTSLFETGVEAAVIAVLRNSLIITTIAVMTRVSAFSPQSQSFLSLKVFLRPTLSQVMDNEVKDTTFGADEEK</sequence>
<feature type="domain" description="RNase H type-1" evidence="1">
    <location>
        <begin position="3"/>
        <end position="88"/>
    </location>
</feature>
<organism evidence="2 3">
    <name type="scientific">Gossypium schwendimanii</name>
    <name type="common">Cotton</name>
    <dbReference type="NCBI Taxonomy" id="34291"/>
    <lineage>
        <taxon>Eukaryota</taxon>
        <taxon>Viridiplantae</taxon>
        <taxon>Streptophyta</taxon>
        <taxon>Embryophyta</taxon>
        <taxon>Tracheophyta</taxon>
        <taxon>Spermatophyta</taxon>
        <taxon>Magnoliopsida</taxon>
        <taxon>eudicotyledons</taxon>
        <taxon>Gunneridae</taxon>
        <taxon>Pentapetalae</taxon>
        <taxon>rosids</taxon>
        <taxon>malvids</taxon>
        <taxon>Malvales</taxon>
        <taxon>Malvaceae</taxon>
        <taxon>Malvoideae</taxon>
        <taxon>Gossypium</taxon>
    </lineage>
</organism>
<dbReference type="OrthoDB" id="10519750at2759"/>
<dbReference type="Pfam" id="PF13456">
    <property type="entry name" value="RVT_3"/>
    <property type="match status" value="1"/>
</dbReference>
<dbReference type="GO" id="GO:0003676">
    <property type="term" value="F:nucleic acid binding"/>
    <property type="evidence" value="ECO:0007669"/>
    <property type="project" value="InterPro"/>
</dbReference>
<accession>A0A7J9N0J8</accession>
<proteinExistence type="predicted"/>
<dbReference type="Proteomes" id="UP000593576">
    <property type="component" value="Unassembled WGS sequence"/>
</dbReference>
<name>A0A7J9N0J8_GOSSC</name>